<dbReference type="EMBL" id="CP036172">
    <property type="protein sequence ID" value="QSZ66026.1"/>
    <property type="molecule type" value="Genomic_DNA"/>
</dbReference>
<accession>A0A8A3S303</accession>
<gene>
    <name evidence="1" type="ORF">RJ40_00170</name>
</gene>
<evidence type="ECO:0008006" key="3">
    <source>
        <dbReference type="Google" id="ProtNLM"/>
    </source>
</evidence>
<organism evidence="1 2">
    <name type="scientific">Methanofollis aquaemaris</name>
    <dbReference type="NCBI Taxonomy" id="126734"/>
    <lineage>
        <taxon>Archaea</taxon>
        <taxon>Methanobacteriati</taxon>
        <taxon>Methanobacteriota</taxon>
        <taxon>Stenosarchaea group</taxon>
        <taxon>Methanomicrobia</taxon>
        <taxon>Methanomicrobiales</taxon>
        <taxon>Methanomicrobiaceae</taxon>
        <taxon>Methanofollis</taxon>
    </lineage>
</organism>
<evidence type="ECO:0000313" key="2">
    <source>
        <dbReference type="Proteomes" id="UP001042704"/>
    </source>
</evidence>
<sequence length="204" mass="23881">MDISRSLDSQIIAINDLKKSLRIGIFGSFSGENLTLLRTARTFLREHHYHNTYLSIDLKDNPEEKEIDEDVRNLRKSLTLVDMCQVHIFFFFNEHDGEHNLNQSATLELGVLMGRKNRGCPQKSTLIFCENGMDAQCRGLFKGIFAEADDFWRCTEFSFSKNKMIIKNNTMEDIFRPDPEIKFVQTRMKQFCHETLLLWMNQSD</sequence>
<evidence type="ECO:0000313" key="1">
    <source>
        <dbReference type="EMBL" id="QSZ66026.1"/>
    </source>
</evidence>
<dbReference type="AlphaFoldDB" id="A0A8A3S303"/>
<name>A0A8A3S303_9EURY</name>
<keyword evidence="2" id="KW-1185">Reference proteome</keyword>
<proteinExistence type="predicted"/>
<dbReference type="Proteomes" id="UP001042704">
    <property type="component" value="Chromosome"/>
</dbReference>
<dbReference type="GeneID" id="76422720"/>
<dbReference type="RefSeq" id="WP_265581318.1">
    <property type="nucleotide sequence ID" value="NZ_CP036172.1"/>
</dbReference>
<protein>
    <recommendedName>
        <fullName evidence="3">CD-NTase-associated protein 12/Pycsar effector protein TIR domain-containing protein</fullName>
    </recommendedName>
</protein>
<reference evidence="1" key="1">
    <citation type="journal article" date="2001" name="Int. J. Syst. Evol. Microbiol.">
        <title>Methanofollis aquaemaris sp. nov., a methanogen isolated from an aquaculture fish pond.</title>
        <authorList>
            <person name="Lai M.C."/>
            <person name="Chen S.C."/>
        </authorList>
    </citation>
    <scope>NUCLEOTIDE SEQUENCE</scope>
    <source>
        <strain evidence="1">N2F9704</strain>
    </source>
</reference>
<reference evidence="1" key="2">
    <citation type="submission" date="2019-02" db="EMBL/GenBank/DDBJ databases">
        <authorList>
            <person name="Chen S.-C."/>
            <person name="Chien H.-H."/>
            <person name="Lai M.-C."/>
        </authorList>
    </citation>
    <scope>NUCLEOTIDE SEQUENCE</scope>
    <source>
        <strain evidence="1">N2F9704</strain>
    </source>
</reference>
<dbReference type="KEGG" id="maqe:RJ40_00170"/>